<comment type="caution">
    <text evidence="2">The sequence shown here is derived from an EMBL/GenBank/DDBJ whole genome shotgun (WGS) entry which is preliminary data.</text>
</comment>
<feature type="region of interest" description="Disordered" evidence="1">
    <location>
        <begin position="1"/>
        <end position="21"/>
    </location>
</feature>
<evidence type="ECO:0000256" key="1">
    <source>
        <dbReference type="SAM" id="MobiDB-lite"/>
    </source>
</evidence>
<accession>A0A916RR62</accession>
<dbReference type="EMBL" id="BMJB01000001">
    <property type="protein sequence ID" value="GGA66331.1"/>
    <property type="molecule type" value="Genomic_DNA"/>
</dbReference>
<reference evidence="2" key="1">
    <citation type="journal article" date="2014" name="Int. J. Syst. Evol. Microbiol.">
        <title>Complete genome sequence of Corynebacterium casei LMG S-19264T (=DSM 44701T), isolated from a smear-ripened cheese.</title>
        <authorList>
            <consortium name="US DOE Joint Genome Institute (JGI-PGF)"/>
            <person name="Walter F."/>
            <person name="Albersmeier A."/>
            <person name="Kalinowski J."/>
            <person name="Ruckert C."/>
        </authorList>
    </citation>
    <scope>NUCLEOTIDE SEQUENCE</scope>
    <source>
        <strain evidence="2">CGMCC 1.15447</strain>
    </source>
</reference>
<sequence length="104" mass="11734">MNQPHAPKGPDQTTVNITNTPDYREGYANSVQVRMSVWDFFLVFGTMSQEKPDELNMRNFQGIYLSPQQAKALWNVLGHNLAQYEQAFGTLTLEQVPQPGGPVH</sequence>
<proteinExistence type="predicted"/>
<gene>
    <name evidence="2" type="ORF">GCM10011507_17320</name>
</gene>
<reference evidence="2" key="2">
    <citation type="submission" date="2020-09" db="EMBL/GenBank/DDBJ databases">
        <authorList>
            <person name="Sun Q."/>
            <person name="Zhou Y."/>
        </authorList>
    </citation>
    <scope>NUCLEOTIDE SEQUENCE</scope>
    <source>
        <strain evidence="2">CGMCC 1.15447</strain>
    </source>
</reference>
<evidence type="ECO:0000313" key="2">
    <source>
        <dbReference type="EMBL" id="GGA66331.1"/>
    </source>
</evidence>
<evidence type="ECO:0000313" key="3">
    <source>
        <dbReference type="Proteomes" id="UP000648801"/>
    </source>
</evidence>
<dbReference type="Pfam" id="PF11950">
    <property type="entry name" value="DUF3467"/>
    <property type="match status" value="1"/>
</dbReference>
<protein>
    <recommendedName>
        <fullName evidence="4">DUF3467 domain-containing protein</fullName>
    </recommendedName>
</protein>
<organism evidence="2 3">
    <name type="scientific">Edaphobacter acidisoli</name>
    <dbReference type="NCBI Taxonomy" id="2040573"/>
    <lineage>
        <taxon>Bacteria</taxon>
        <taxon>Pseudomonadati</taxon>
        <taxon>Acidobacteriota</taxon>
        <taxon>Terriglobia</taxon>
        <taxon>Terriglobales</taxon>
        <taxon>Acidobacteriaceae</taxon>
        <taxon>Edaphobacter</taxon>
    </lineage>
</organism>
<dbReference type="AlphaFoldDB" id="A0A916RR62"/>
<feature type="compositionally biased region" description="Polar residues" evidence="1">
    <location>
        <begin position="11"/>
        <end position="21"/>
    </location>
</feature>
<dbReference type="InterPro" id="IPR021857">
    <property type="entry name" value="DUF3467"/>
</dbReference>
<keyword evidence="3" id="KW-1185">Reference proteome</keyword>
<evidence type="ECO:0008006" key="4">
    <source>
        <dbReference type="Google" id="ProtNLM"/>
    </source>
</evidence>
<dbReference type="RefSeq" id="WP_188758926.1">
    <property type="nucleotide sequence ID" value="NZ_BMJB01000001.1"/>
</dbReference>
<dbReference type="Proteomes" id="UP000648801">
    <property type="component" value="Unassembled WGS sequence"/>
</dbReference>
<name>A0A916RR62_9BACT</name>